<organism evidence="2 3">
    <name type="scientific">Macaca fascicularis</name>
    <name type="common">Crab-eating macaque</name>
    <name type="synonym">Cynomolgus monkey</name>
    <dbReference type="NCBI Taxonomy" id="9541"/>
    <lineage>
        <taxon>Eukaryota</taxon>
        <taxon>Metazoa</taxon>
        <taxon>Chordata</taxon>
        <taxon>Craniata</taxon>
        <taxon>Vertebrata</taxon>
        <taxon>Euteleostomi</taxon>
        <taxon>Mammalia</taxon>
        <taxon>Eutheria</taxon>
        <taxon>Euarchontoglires</taxon>
        <taxon>Primates</taxon>
        <taxon>Haplorrhini</taxon>
        <taxon>Catarrhini</taxon>
        <taxon>Cercopithecidae</taxon>
        <taxon>Cercopithecinae</taxon>
        <taxon>Macaca</taxon>
    </lineage>
</organism>
<accession>A0A7N9CII8</accession>
<name>A0A7N9CII8_MACFA</name>
<dbReference type="AlphaFoldDB" id="A0A7N9CII8"/>
<reference evidence="2" key="3">
    <citation type="submission" date="2025-09" db="UniProtKB">
        <authorList>
            <consortium name="Ensembl"/>
        </authorList>
    </citation>
    <scope>IDENTIFICATION</scope>
</reference>
<dbReference type="PRINTS" id="PR02045">
    <property type="entry name" value="F138DOMAIN"/>
</dbReference>
<sequence>MKHPLLFFYFILFFLRQSFALVAQAGVQWRDLGSMQPPPPRFKQCSCLSLQNSWDYRHAPPRLANFVFLVEMGFLHVGQAGLEFPALGDPPTSASQSAGITGVSHCAQSSFFFFFFETESHSVTQAGIQWRNLGSPQPLPSGFKQFSCFSLPSPMPG</sequence>
<dbReference type="PANTHER" id="PTHR46254:SF3">
    <property type="entry name" value="SECRETED PROTEIN"/>
    <property type="match status" value="1"/>
</dbReference>
<feature type="chain" id="PRO_5030522088" description="Secreted protein" evidence="1">
    <location>
        <begin position="21"/>
        <end position="157"/>
    </location>
</feature>
<keyword evidence="3" id="KW-1185">Reference proteome</keyword>
<keyword evidence="1" id="KW-0732">Signal</keyword>
<evidence type="ECO:0000256" key="1">
    <source>
        <dbReference type="SAM" id="SignalP"/>
    </source>
</evidence>
<dbReference type="GeneTree" id="ENSGT00940000170471"/>
<evidence type="ECO:0000313" key="2">
    <source>
        <dbReference type="Ensembl" id="ENSMFAP00000049316.1"/>
    </source>
</evidence>
<evidence type="ECO:0000313" key="3">
    <source>
        <dbReference type="Proteomes" id="UP000233100"/>
    </source>
</evidence>
<dbReference type="PANTHER" id="PTHR46254">
    <property type="entry name" value="PROTEIN GVQW1-RELATED"/>
    <property type="match status" value="1"/>
</dbReference>
<dbReference type="Ensembl" id="ENSMFAT00000099431.1">
    <property type="protein sequence ID" value="ENSMFAP00000049316.1"/>
    <property type="gene ID" value="ENSMFAG00000057682.1"/>
</dbReference>
<proteinExistence type="predicted"/>
<evidence type="ECO:0008006" key="4">
    <source>
        <dbReference type="Google" id="ProtNLM"/>
    </source>
</evidence>
<reference evidence="2 3" key="1">
    <citation type="submission" date="2013-03" db="EMBL/GenBank/DDBJ databases">
        <authorList>
            <person name="Warren W."/>
            <person name="Wilson R.K."/>
        </authorList>
    </citation>
    <scope>NUCLEOTIDE SEQUENCE</scope>
</reference>
<reference evidence="2" key="2">
    <citation type="submission" date="2025-08" db="UniProtKB">
        <authorList>
            <consortium name="Ensembl"/>
        </authorList>
    </citation>
    <scope>IDENTIFICATION</scope>
</reference>
<protein>
    <recommendedName>
        <fullName evidence="4">Secreted protein</fullName>
    </recommendedName>
</protein>
<feature type="signal peptide" evidence="1">
    <location>
        <begin position="1"/>
        <end position="20"/>
    </location>
</feature>
<dbReference type="Proteomes" id="UP000233100">
    <property type="component" value="Chromosome 2"/>
</dbReference>